<feature type="region of interest" description="Disordered" evidence="3">
    <location>
        <begin position="102"/>
        <end position="163"/>
    </location>
</feature>
<dbReference type="GO" id="GO:0000800">
    <property type="term" value="C:lateral element"/>
    <property type="evidence" value="ECO:0007669"/>
    <property type="project" value="TreeGrafter"/>
</dbReference>
<comment type="caution">
    <text evidence="4">The sequence shown here is derived from an EMBL/GenBank/DDBJ whole genome shotgun (WGS) entry which is preliminary data.</text>
</comment>
<dbReference type="PANTHER" id="PTHR28575:SF1">
    <property type="entry name" value="MEIOSIS-SPECIFIC PROTEIN MEI4"/>
    <property type="match status" value="1"/>
</dbReference>
<organism evidence="4 5">
    <name type="scientific">Aldrovandia affinis</name>
    <dbReference type="NCBI Taxonomy" id="143900"/>
    <lineage>
        <taxon>Eukaryota</taxon>
        <taxon>Metazoa</taxon>
        <taxon>Chordata</taxon>
        <taxon>Craniata</taxon>
        <taxon>Vertebrata</taxon>
        <taxon>Euteleostomi</taxon>
        <taxon>Actinopterygii</taxon>
        <taxon>Neopterygii</taxon>
        <taxon>Teleostei</taxon>
        <taxon>Notacanthiformes</taxon>
        <taxon>Halosauridae</taxon>
        <taxon>Aldrovandia</taxon>
    </lineage>
</organism>
<comment type="similarity">
    <text evidence="2">Belongs to the MEI4L family.</text>
</comment>
<dbReference type="Proteomes" id="UP001221898">
    <property type="component" value="Unassembled WGS sequence"/>
</dbReference>
<reference evidence="4" key="1">
    <citation type="journal article" date="2023" name="Science">
        <title>Genome structures resolve the early diversification of teleost fishes.</title>
        <authorList>
            <person name="Parey E."/>
            <person name="Louis A."/>
            <person name="Montfort J."/>
            <person name="Bouchez O."/>
            <person name="Roques C."/>
            <person name="Iampietro C."/>
            <person name="Lluch J."/>
            <person name="Castinel A."/>
            <person name="Donnadieu C."/>
            <person name="Desvignes T."/>
            <person name="Floi Bucao C."/>
            <person name="Jouanno E."/>
            <person name="Wen M."/>
            <person name="Mejri S."/>
            <person name="Dirks R."/>
            <person name="Jansen H."/>
            <person name="Henkel C."/>
            <person name="Chen W.J."/>
            <person name="Zahm M."/>
            <person name="Cabau C."/>
            <person name="Klopp C."/>
            <person name="Thompson A.W."/>
            <person name="Robinson-Rechavi M."/>
            <person name="Braasch I."/>
            <person name="Lecointre G."/>
            <person name="Bobe J."/>
            <person name="Postlethwait J.H."/>
            <person name="Berthelot C."/>
            <person name="Roest Crollius H."/>
            <person name="Guiguen Y."/>
        </authorList>
    </citation>
    <scope>NUCLEOTIDE SEQUENCE</scope>
    <source>
        <strain evidence="4">NC1722</strain>
    </source>
</reference>
<dbReference type="GO" id="GO:0042138">
    <property type="term" value="P:meiotic DNA double-strand break formation"/>
    <property type="evidence" value="ECO:0007669"/>
    <property type="project" value="InterPro"/>
</dbReference>
<keyword evidence="5" id="KW-1185">Reference proteome</keyword>
<sequence length="343" mass="37887">MGPKKIMASWKGDDHKSWCLRRVKVAVAVAVIKSKPPGRSGREQAEYLAAKLRSHGEDWEAKARALQVEVLHLRQELLLSKVLSKTGCAGAAAGDASIIDPLSLDPVSSARDTPSWDQDSGCGTRESTEAALLPPTPPDPHGEREPPTPAPRPGRGPFSSTRSSSRTWWAWRAWRAARTSRRSGCCVPRTGTAAAVVSDSVCQLLSGLAAARVAALAVDRWTSGRTPSADLMTRVGERLKELTDLLLNNSWLNRFDVQETLADCLILLGGSSLLKPLLIGHILCQVNRFADQLWETCQANDDRSFGSRVRSTFAVTASRDERWHLTYQRRRYDSTYSRRRQTF</sequence>
<evidence type="ECO:0000313" key="4">
    <source>
        <dbReference type="EMBL" id="KAJ8389353.1"/>
    </source>
</evidence>
<keyword evidence="1" id="KW-0469">Meiosis</keyword>
<dbReference type="GO" id="GO:0007129">
    <property type="term" value="P:homologous chromosome pairing at meiosis"/>
    <property type="evidence" value="ECO:0007669"/>
    <property type="project" value="TreeGrafter"/>
</dbReference>
<dbReference type="GO" id="GO:0007283">
    <property type="term" value="P:spermatogenesis"/>
    <property type="evidence" value="ECO:0007669"/>
    <property type="project" value="TreeGrafter"/>
</dbReference>
<evidence type="ECO:0000313" key="5">
    <source>
        <dbReference type="Proteomes" id="UP001221898"/>
    </source>
</evidence>
<dbReference type="EMBL" id="JAINUG010000183">
    <property type="protein sequence ID" value="KAJ8389353.1"/>
    <property type="molecule type" value="Genomic_DNA"/>
</dbReference>
<dbReference type="InterPro" id="IPR025888">
    <property type="entry name" value="MEI4"/>
</dbReference>
<evidence type="ECO:0000256" key="3">
    <source>
        <dbReference type="SAM" id="MobiDB-lite"/>
    </source>
</evidence>
<evidence type="ECO:0000256" key="1">
    <source>
        <dbReference type="ARBA" id="ARBA00023254"/>
    </source>
</evidence>
<evidence type="ECO:0000256" key="2">
    <source>
        <dbReference type="ARBA" id="ARBA00093453"/>
    </source>
</evidence>
<dbReference type="PANTHER" id="PTHR28575">
    <property type="entry name" value="MEIOSIS-SPECIFIC PROTEIN MEI4"/>
    <property type="match status" value="1"/>
</dbReference>
<gene>
    <name evidence="4" type="ORF">AAFF_G00120610</name>
</gene>
<dbReference type="Pfam" id="PF13971">
    <property type="entry name" value="Mei4"/>
    <property type="match status" value="2"/>
</dbReference>
<dbReference type="GO" id="GO:0006310">
    <property type="term" value="P:DNA recombination"/>
    <property type="evidence" value="ECO:0007669"/>
    <property type="project" value="InterPro"/>
</dbReference>
<dbReference type="GO" id="GO:0048477">
    <property type="term" value="P:oogenesis"/>
    <property type="evidence" value="ECO:0007669"/>
    <property type="project" value="TreeGrafter"/>
</dbReference>
<proteinExistence type="inferred from homology"/>
<dbReference type="AlphaFoldDB" id="A0AAD7WAC4"/>
<protein>
    <submittedName>
        <fullName evidence="4">Uncharacterized protein</fullName>
    </submittedName>
</protein>
<name>A0AAD7WAC4_9TELE</name>
<accession>A0AAD7WAC4</accession>